<dbReference type="Proteomes" id="UP000263377">
    <property type="component" value="Unassembled WGS sequence"/>
</dbReference>
<feature type="transmembrane region" description="Helical" evidence="2">
    <location>
        <begin position="590"/>
        <end position="608"/>
    </location>
</feature>
<feature type="region of interest" description="Disordered" evidence="1">
    <location>
        <begin position="435"/>
        <end position="473"/>
    </location>
</feature>
<dbReference type="RefSeq" id="WP_117486015.1">
    <property type="nucleotide sequence ID" value="NZ_QVIG01000001.1"/>
</dbReference>
<dbReference type="InterPro" id="IPR027417">
    <property type="entry name" value="P-loop_NTPase"/>
</dbReference>
<name>A0A372ZNS5_9ACTN</name>
<evidence type="ECO:0000313" key="4">
    <source>
        <dbReference type="EMBL" id="RGD57194.1"/>
    </source>
</evidence>
<feature type="compositionally biased region" description="Gly residues" evidence="1">
    <location>
        <begin position="441"/>
        <end position="458"/>
    </location>
</feature>
<dbReference type="SUPFAM" id="SSF52540">
    <property type="entry name" value="P-loop containing nucleoside triphosphate hydrolases"/>
    <property type="match status" value="1"/>
</dbReference>
<feature type="region of interest" description="Disordered" evidence="1">
    <location>
        <begin position="171"/>
        <end position="192"/>
    </location>
</feature>
<organism evidence="4 5">
    <name type="scientific">Kitasatospora xanthocidica</name>
    <dbReference type="NCBI Taxonomy" id="83382"/>
    <lineage>
        <taxon>Bacteria</taxon>
        <taxon>Bacillati</taxon>
        <taxon>Actinomycetota</taxon>
        <taxon>Actinomycetes</taxon>
        <taxon>Kitasatosporales</taxon>
        <taxon>Streptomycetaceae</taxon>
        <taxon>Kitasatospora</taxon>
    </lineage>
</organism>
<dbReference type="AlphaFoldDB" id="A0A372ZNS5"/>
<keyword evidence="5" id="KW-1185">Reference proteome</keyword>
<keyword evidence="2" id="KW-1133">Transmembrane helix</keyword>
<evidence type="ECO:0000256" key="2">
    <source>
        <dbReference type="SAM" id="Phobius"/>
    </source>
</evidence>
<feature type="compositionally biased region" description="Basic and acidic residues" evidence="1">
    <location>
        <begin position="459"/>
        <end position="470"/>
    </location>
</feature>
<dbReference type="SMART" id="SM00530">
    <property type="entry name" value="HTH_XRE"/>
    <property type="match status" value="1"/>
</dbReference>
<proteinExistence type="predicted"/>
<sequence>MPRRESPLDPGDGPLLRFAGDLRALRERAGRPPYRQLALRAHCSAASLSVAAGGRRLPSLAVTLAYVQACGGDVREWRHRWQLLAAELAAEQCARRRAQDVGRAPYPGAAAFEAADAERFFGREALLDRLVALLAERRLVIVSGPSGAGKSSLVRAGLLARLGAPAATGAVTATTTGRPGAGGGAGRPPADGGVPVALLTPGERPMEAYALALARLGQRAGETRRGGSGPTAGDPVLVVDQAEQLRTRCRDAAERARFLDALVATAAGDPDGASDGLPVAAPARCRVVLVVRSDQCGPLLAEHPGLAEAGRHGVLPVGRPAPDELRRAITEPALRSGCTVEGALLAVLISTAAQQPGALPLLSAALLETWRRRSGNALTLAGFQATGGFEGALARTAEALYNGLDAPDQARARAVFLRLGGELLGAGEDAAGGPAALGDGLAPGGGPLPGGELVPGGDEGTRKPARRAEFDDPGVPEVMERLVRARLVVVDRDTVELSHQALPQAWPRLRDWLAEGREALGEQCRLTAAARGWAAADQDPELLYRGVRLEELVRRVAAGELAAAGVERAFLAASSRAAVADRRRAQRQNLAVAGVAAAGGALLALAGGSRIRRAWRW</sequence>
<evidence type="ECO:0000313" key="5">
    <source>
        <dbReference type="Proteomes" id="UP000263377"/>
    </source>
</evidence>
<reference evidence="4 5" key="1">
    <citation type="submission" date="2018-08" db="EMBL/GenBank/DDBJ databases">
        <title>Diversity &amp; Physiological Properties of Lignin-Decomposing Actinobacteria from Soil.</title>
        <authorList>
            <person name="Roh S.G."/>
            <person name="Kim S.B."/>
        </authorList>
    </citation>
    <scope>NUCLEOTIDE SEQUENCE [LARGE SCALE GENOMIC DNA]</scope>
    <source>
        <strain evidence="4 5">MMS17-GH009</strain>
    </source>
</reference>
<evidence type="ECO:0000256" key="1">
    <source>
        <dbReference type="SAM" id="MobiDB-lite"/>
    </source>
</evidence>
<gene>
    <name evidence="4" type="ORF">DR950_04740</name>
</gene>
<keyword evidence="2" id="KW-0812">Transmembrane</keyword>
<keyword evidence="2" id="KW-0472">Membrane</keyword>
<comment type="caution">
    <text evidence="4">The sequence shown here is derived from an EMBL/GenBank/DDBJ whole genome shotgun (WGS) entry which is preliminary data.</text>
</comment>
<dbReference type="Pfam" id="PF20703">
    <property type="entry name" value="nSTAND1"/>
    <property type="match status" value="2"/>
</dbReference>
<feature type="domain" description="HTH cro/C1-type" evidence="3">
    <location>
        <begin position="21"/>
        <end position="77"/>
    </location>
</feature>
<evidence type="ECO:0000259" key="3">
    <source>
        <dbReference type="SMART" id="SM00530"/>
    </source>
</evidence>
<protein>
    <recommendedName>
        <fullName evidence="3">HTH cro/C1-type domain-containing protein</fullName>
    </recommendedName>
</protein>
<dbReference type="InterPro" id="IPR049052">
    <property type="entry name" value="nSTAND1"/>
</dbReference>
<dbReference type="Gene3D" id="3.40.50.300">
    <property type="entry name" value="P-loop containing nucleotide triphosphate hydrolases"/>
    <property type="match status" value="1"/>
</dbReference>
<dbReference type="EMBL" id="QVIG01000001">
    <property type="protein sequence ID" value="RGD57194.1"/>
    <property type="molecule type" value="Genomic_DNA"/>
</dbReference>
<accession>A0A372ZNS5</accession>
<dbReference type="InterPro" id="IPR001387">
    <property type="entry name" value="Cro/C1-type_HTH"/>
</dbReference>